<proteinExistence type="predicted"/>
<gene>
    <name evidence="2" type="ORF">Srubr_19740</name>
</gene>
<feature type="compositionally biased region" description="Polar residues" evidence="1">
    <location>
        <begin position="1"/>
        <end position="10"/>
    </location>
</feature>
<keyword evidence="3" id="KW-1185">Reference proteome</keyword>
<evidence type="ECO:0000313" key="3">
    <source>
        <dbReference type="Proteomes" id="UP000646738"/>
    </source>
</evidence>
<organism evidence="2 3">
    <name type="scientific">Streptomyces rubradiris</name>
    <name type="common">Streptomyces achromogenes subsp. rubradiris</name>
    <dbReference type="NCBI Taxonomy" id="285531"/>
    <lineage>
        <taxon>Bacteria</taxon>
        <taxon>Bacillati</taxon>
        <taxon>Actinomycetota</taxon>
        <taxon>Actinomycetes</taxon>
        <taxon>Kitasatosporales</taxon>
        <taxon>Streptomycetaceae</taxon>
        <taxon>Streptomyces</taxon>
    </lineage>
</organism>
<accession>A0ABQ3R8F4</accession>
<dbReference type="Proteomes" id="UP000646738">
    <property type="component" value="Unassembled WGS sequence"/>
</dbReference>
<dbReference type="EMBL" id="BNEA01000007">
    <property type="protein sequence ID" value="GHI52128.1"/>
    <property type="molecule type" value="Genomic_DNA"/>
</dbReference>
<feature type="compositionally biased region" description="Basic and acidic residues" evidence="1">
    <location>
        <begin position="25"/>
        <end position="42"/>
    </location>
</feature>
<sequence length="161" mass="16822">MLVSTTSSDESTGRPVEIHQMQASDLRRPQRVDRDQSDDGLGHRGRRPIQQAGEAVGRNPSRCAIRVGDGDVAGRAPEDDPLSLQGPEQRSQGAVDAMSGIAGVRGDDVFDIFWCDLAEAVDPLAALPQDGNAVVGIAADGGPVHRRGGAAVSRAVFFGPG</sequence>
<feature type="region of interest" description="Disordered" evidence="1">
    <location>
        <begin position="1"/>
        <end position="94"/>
    </location>
</feature>
<evidence type="ECO:0000256" key="1">
    <source>
        <dbReference type="SAM" id="MobiDB-lite"/>
    </source>
</evidence>
<reference evidence="3" key="1">
    <citation type="submission" date="2023-07" db="EMBL/GenBank/DDBJ databases">
        <title>Whole genome shotgun sequence of Streptomyces achromogenes subsp. rubradiris NBRC 14000.</title>
        <authorList>
            <person name="Komaki H."/>
            <person name="Tamura T."/>
        </authorList>
    </citation>
    <scope>NUCLEOTIDE SEQUENCE [LARGE SCALE GENOMIC DNA]</scope>
    <source>
        <strain evidence="3">NBRC 14000</strain>
    </source>
</reference>
<protein>
    <submittedName>
        <fullName evidence="2">Uncharacterized protein</fullName>
    </submittedName>
</protein>
<comment type="caution">
    <text evidence="2">The sequence shown here is derived from an EMBL/GenBank/DDBJ whole genome shotgun (WGS) entry which is preliminary data.</text>
</comment>
<evidence type="ECO:0000313" key="2">
    <source>
        <dbReference type="EMBL" id="GHI52128.1"/>
    </source>
</evidence>
<name>A0ABQ3R8F4_STRRR</name>